<evidence type="ECO:0000313" key="5">
    <source>
        <dbReference type="Proteomes" id="UP000821866"/>
    </source>
</evidence>
<evidence type="ECO:0000313" key="4">
    <source>
        <dbReference type="EMBL" id="KAH7932253.1"/>
    </source>
</evidence>
<keyword evidence="1" id="KW-0479">Metal-binding</keyword>
<name>A0A9J6CU57_RHIMP</name>
<dbReference type="Proteomes" id="UP000821866">
    <property type="component" value="Unassembled WGS sequence"/>
</dbReference>
<dbReference type="GO" id="GO:0008270">
    <property type="term" value="F:zinc ion binding"/>
    <property type="evidence" value="ECO:0007669"/>
    <property type="project" value="UniProtKB-KW"/>
</dbReference>
<comment type="caution">
    <text evidence="4">The sequence shown here is derived from an EMBL/GenBank/DDBJ whole genome shotgun (WGS) entry which is preliminary data.</text>
</comment>
<dbReference type="InterPro" id="IPR001878">
    <property type="entry name" value="Znf_CCHC"/>
</dbReference>
<feature type="region of interest" description="Disordered" evidence="2">
    <location>
        <begin position="206"/>
        <end position="249"/>
    </location>
</feature>
<proteinExistence type="predicted"/>
<accession>A0A9J6CU57</accession>
<evidence type="ECO:0000256" key="1">
    <source>
        <dbReference type="PROSITE-ProRule" id="PRU00047"/>
    </source>
</evidence>
<evidence type="ECO:0000259" key="3">
    <source>
        <dbReference type="PROSITE" id="PS50158"/>
    </source>
</evidence>
<dbReference type="Gene3D" id="4.10.60.10">
    <property type="entry name" value="Zinc finger, CCHC-type"/>
    <property type="match status" value="1"/>
</dbReference>
<dbReference type="PROSITE" id="PS50158">
    <property type="entry name" value="ZF_CCHC"/>
    <property type="match status" value="1"/>
</dbReference>
<dbReference type="GO" id="GO:0003676">
    <property type="term" value="F:nucleic acid binding"/>
    <property type="evidence" value="ECO:0007669"/>
    <property type="project" value="InterPro"/>
</dbReference>
<keyword evidence="1" id="KW-0863">Zinc-finger</keyword>
<protein>
    <recommendedName>
        <fullName evidence="3">CCHC-type domain-containing protein</fullName>
    </recommendedName>
</protein>
<keyword evidence="5" id="KW-1185">Reference proteome</keyword>
<feature type="region of interest" description="Disordered" evidence="2">
    <location>
        <begin position="121"/>
        <end position="158"/>
    </location>
</feature>
<reference evidence="4" key="2">
    <citation type="submission" date="2021-09" db="EMBL/GenBank/DDBJ databases">
        <authorList>
            <person name="Jia N."/>
            <person name="Wang J."/>
            <person name="Shi W."/>
            <person name="Du L."/>
            <person name="Sun Y."/>
            <person name="Zhan W."/>
            <person name="Jiang J."/>
            <person name="Wang Q."/>
            <person name="Zhang B."/>
            <person name="Ji P."/>
            <person name="Sakyi L.B."/>
            <person name="Cui X."/>
            <person name="Yuan T."/>
            <person name="Jiang B."/>
            <person name="Yang W."/>
            <person name="Lam T.T.-Y."/>
            <person name="Chang Q."/>
            <person name="Ding S."/>
            <person name="Wang X."/>
            <person name="Zhu J."/>
            <person name="Ruan X."/>
            <person name="Zhao L."/>
            <person name="Wei J."/>
            <person name="Que T."/>
            <person name="Du C."/>
            <person name="Cheng J."/>
            <person name="Dai P."/>
            <person name="Han X."/>
            <person name="Huang E."/>
            <person name="Gao Y."/>
            <person name="Liu J."/>
            <person name="Shao H."/>
            <person name="Ye R."/>
            <person name="Li L."/>
            <person name="Wei W."/>
            <person name="Wang X."/>
            <person name="Wang C."/>
            <person name="Huo Q."/>
            <person name="Li W."/>
            <person name="Guo W."/>
            <person name="Chen H."/>
            <person name="Chen S."/>
            <person name="Zhou L."/>
            <person name="Zhou L."/>
            <person name="Ni X."/>
            <person name="Tian J."/>
            <person name="Zhou Y."/>
            <person name="Sheng Y."/>
            <person name="Liu T."/>
            <person name="Pan Y."/>
            <person name="Xia L."/>
            <person name="Li J."/>
            <person name="Zhao F."/>
            <person name="Cao W."/>
        </authorList>
    </citation>
    <scope>NUCLEOTIDE SEQUENCE</scope>
    <source>
        <strain evidence="4">Rmic-2018</strain>
        <tissue evidence="4">Larvae</tissue>
    </source>
</reference>
<keyword evidence="1" id="KW-0862">Zinc</keyword>
<evidence type="ECO:0000256" key="2">
    <source>
        <dbReference type="SAM" id="MobiDB-lite"/>
    </source>
</evidence>
<feature type="domain" description="CCHC-type" evidence="3">
    <location>
        <begin position="415"/>
        <end position="430"/>
    </location>
</feature>
<dbReference type="EMBL" id="JABSTU010006805">
    <property type="protein sequence ID" value="KAH7932253.1"/>
    <property type="molecule type" value="Genomic_DNA"/>
</dbReference>
<reference evidence="4" key="1">
    <citation type="journal article" date="2020" name="Cell">
        <title>Large-Scale Comparative Analyses of Tick Genomes Elucidate Their Genetic Diversity and Vector Capacities.</title>
        <authorList>
            <consortium name="Tick Genome and Microbiome Consortium (TIGMIC)"/>
            <person name="Jia N."/>
            <person name="Wang J."/>
            <person name="Shi W."/>
            <person name="Du L."/>
            <person name="Sun Y."/>
            <person name="Zhan W."/>
            <person name="Jiang J.F."/>
            <person name="Wang Q."/>
            <person name="Zhang B."/>
            <person name="Ji P."/>
            <person name="Bell-Sakyi L."/>
            <person name="Cui X.M."/>
            <person name="Yuan T.T."/>
            <person name="Jiang B.G."/>
            <person name="Yang W.F."/>
            <person name="Lam T.T."/>
            <person name="Chang Q.C."/>
            <person name="Ding S.J."/>
            <person name="Wang X.J."/>
            <person name="Zhu J.G."/>
            <person name="Ruan X.D."/>
            <person name="Zhao L."/>
            <person name="Wei J.T."/>
            <person name="Ye R.Z."/>
            <person name="Que T.C."/>
            <person name="Du C.H."/>
            <person name="Zhou Y.H."/>
            <person name="Cheng J.X."/>
            <person name="Dai P.F."/>
            <person name="Guo W.B."/>
            <person name="Han X.H."/>
            <person name="Huang E.J."/>
            <person name="Li L.F."/>
            <person name="Wei W."/>
            <person name="Gao Y.C."/>
            <person name="Liu J.Z."/>
            <person name="Shao H.Z."/>
            <person name="Wang X."/>
            <person name="Wang C.C."/>
            <person name="Yang T.C."/>
            <person name="Huo Q.B."/>
            <person name="Li W."/>
            <person name="Chen H.Y."/>
            <person name="Chen S.E."/>
            <person name="Zhou L.G."/>
            <person name="Ni X.B."/>
            <person name="Tian J.H."/>
            <person name="Sheng Y."/>
            <person name="Liu T."/>
            <person name="Pan Y.S."/>
            <person name="Xia L.Y."/>
            <person name="Li J."/>
            <person name="Zhao F."/>
            <person name="Cao W.C."/>
        </authorList>
    </citation>
    <scope>NUCLEOTIDE SEQUENCE</scope>
    <source>
        <strain evidence="4">Rmic-2018</strain>
    </source>
</reference>
<gene>
    <name evidence="4" type="ORF">HPB51_029394</name>
</gene>
<dbReference type="AlphaFoldDB" id="A0A9J6CU57"/>
<sequence length="552" mass="60258">MHGPREHLILSRDHCTARWRQRGSSSSCVCRWSRGPKLLTAYIKRSADRFAQLAGQFVVAAAVSSKEDAVFVVISRTAYGVVATHSLGAMRAWERLALRAQPIPNRVPALPASWLNATTPSCLAPSAKERPAGRPGRGRGVSPRLSSSGHHRRPGLNTIGGVRFNVVRGTLARTVPASSRLNLAVATLPHSSCEPVSTAAAELMMQPSQPASAPKRSAKRGADLQMETDDLSASATPASKQECPTPAAVVSPGTESKYKVVVKPRECFDVSKLSNRLLQSAFDACLNTTAFQDFLIHHPTYSVSVWVRSLEDVDRLTQLRTLPVTAECTVQVQAYLSSGSDLRRYVVSGVDPGESEEGLVAALTCSTHKIVTARYMGRGRTCLVTLQGPQTPPRRITYYGCILQFHLYKPGVVHCYRCFRTGHMRNSCPQPADTSMECTGTRTYKCGLCQTDDHDITSKDCPVKHKALKACRQSKHHQRSVKQEERCADIPTSNRFELLSLSEEDTPALAEPDNACYEAPPFSGANRVQPAVKMPKLSVTTDDLAKLDQQIA</sequence>
<organism evidence="4 5">
    <name type="scientific">Rhipicephalus microplus</name>
    <name type="common">Cattle tick</name>
    <name type="synonym">Boophilus microplus</name>
    <dbReference type="NCBI Taxonomy" id="6941"/>
    <lineage>
        <taxon>Eukaryota</taxon>
        <taxon>Metazoa</taxon>
        <taxon>Ecdysozoa</taxon>
        <taxon>Arthropoda</taxon>
        <taxon>Chelicerata</taxon>
        <taxon>Arachnida</taxon>
        <taxon>Acari</taxon>
        <taxon>Parasitiformes</taxon>
        <taxon>Ixodida</taxon>
        <taxon>Ixodoidea</taxon>
        <taxon>Ixodidae</taxon>
        <taxon>Rhipicephalinae</taxon>
        <taxon>Rhipicephalus</taxon>
        <taxon>Boophilus</taxon>
    </lineage>
</organism>